<dbReference type="EMBL" id="BMOE01000007">
    <property type="protein sequence ID" value="GGJ77836.1"/>
    <property type="molecule type" value="Genomic_DNA"/>
</dbReference>
<accession>A0A917PH42</accession>
<evidence type="ECO:0000313" key="2">
    <source>
        <dbReference type="Proteomes" id="UP000635726"/>
    </source>
</evidence>
<gene>
    <name evidence="1" type="ORF">GCM10008939_22320</name>
</gene>
<sequence>MTDSRTDKIDRAVAALLARLPEGTLIRWEDRQDPPALVLTASQPHPQPDRAYRGAVRILAQAEADEGLGVPLADALRVLKRLASRHSLPVVRAHEAVPVVAVWTLTGLEQQDPPLRG</sequence>
<comment type="caution">
    <text evidence="1">The sequence shown here is derived from an EMBL/GenBank/DDBJ whole genome shotgun (WGS) entry which is preliminary data.</text>
</comment>
<reference evidence="1" key="1">
    <citation type="journal article" date="2014" name="Int. J. Syst. Evol. Microbiol.">
        <title>Complete genome sequence of Corynebacterium casei LMG S-19264T (=DSM 44701T), isolated from a smear-ripened cheese.</title>
        <authorList>
            <consortium name="US DOE Joint Genome Institute (JGI-PGF)"/>
            <person name="Walter F."/>
            <person name="Albersmeier A."/>
            <person name="Kalinowski J."/>
            <person name="Ruckert C."/>
        </authorList>
    </citation>
    <scope>NUCLEOTIDE SEQUENCE</scope>
    <source>
        <strain evidence="1">JCM 14371</strain>
    </source>
</reference>
<dbReference type="RefSeq" id="WP_188963366.1">
    <property type="nucleotide sequence ID" value="NZ_BMOE01000007.1"/>
</dbReference>
<keyword evidence="2" id="KW-1185">Reference proteome</keyword>
<proteinExistence type="predicted"/>
<dbReference type="AlphaFoldDB" id="A0A917PH42"/>
<protein>
    <submittedName>
        <fullName evidence="1">Uncharacterized protein</fullName>
    </submittedName>
</protein>
<evidence type="ECO:0000313" key="1">
    <source>
        <dbReference type="EMBL" id="GGJ77836.1"/>
    </source>
</evidence>
<reference evidence="1" key="2">
    <citation type="submission" date="2020-09" db="EMBL/GenBank/DDBJ databases">
        <authorList>
            <person name="Sun Q."/>
            <person name="Ohkuma M."/>
        </authorList>
    </citation>
    <scope>NUCLEOTIDE SEQUENCE</scope>
    <source>
        <strain evidence="1">JCM 14371</strain>
    </source>
</reference>
<name>A0A917PH42_9DEIO</name>
<organism evidence="1 2">
    <name type="scientific">Deinococcus aquiradiocola</name>
    <dbReference type="NCBI Taxonomy" id="393059"/>
    <lineage>
        <taxon>Bacteria</taxon>
        <taxon>Thermotogati</taxon>
        <taxon>Deinococcota</taxon>
        <taxon>Deinococci</taxon>
        <taxon>Deinococcales</taxon>
        <taxon>Deinococcaceae</taxon>
        <taxon>Deinococcus</taxon>
    </lineage>
</organism>
<dbReference type="Proteomes" id="UP000635726">
    <property type="component" value="Unassembled WGS sequence"/>
</dbReference>